<name>A0A3A2ZRG2_9EURO</name>
<evidence type="ECO:0000256" key="15">
    <source>
        <dbReference type="PROSITE-ProRule" id="PRU00657"/>
    </source>
</evidence>
<dbReference type="AlphaFoldDB" id="A0A3A2ZRG2"/>
<feature type="domain" description="RNase III" evidence="16">
    <location>
        <begin position="738"/>
        <end position="856"/>
    </location>
</feature>
<dbReference type="GO" id="GO:0004386">
    <property type="term" value="F:helicase activity"/>
    <property type="evidence" value="ECO:0007669"/>
    <property type="project" value="UniProtKB-KW"/>
</dbReference>
<keyword evidence="6" id="KW-0547">Nucleotide-binding</keyword>
<gene>
    <name evidence="19" type="ORF">PHISCL_01940</name>
</gene>
<dbReference type="InterPro" id="IPR027417">
    <property type="entry name" value="P-loop_NTPase"/>
</dbReference>
<dbReference type="PROSITE" id="PS51194">
    <property type="entry name" value="HELICASE_CTER"/>
    <property type="match status" value="1"/>
</dbReference>
<dbReference type="Proteomes" id="UP000266188">
    <property type="component" value="Unassembled WGS sequence"/>
</dbReference>
<sequence>MNAVCKTPRVHRSDLLEHSNRPELLQLMFQPVNYGMFGFDTRAVALGAFLISHGSLDIEDDPYVKRLKQSPLSEEKLQAAIENGDTYCSKQLKRFLSRCFHICEELGPWATDYFMSESIKRLRNSVSDQSIMMDWDEAEKAYLARFLSSIPIPDIRLDFPANEYPLVSPKLERLIQFLDEKYHPDFSGLIFVKQRATVSAMVKVLEVHPLMKDRFRCAAFVGYSSSGNRKEALGDLHDVRCQRDTLSEFRSGHRNLIISTDVLEEGIDISACSVVVCYDKPPNLKSFIQRRGRARQKKSTYAIMLTGDDETSHVDRWQELEKAMVQAYLDEERQPELSDDYEEVNERFLIESTGALLTADTAMAHLHHFCSTLPSQPYADTRPIFSLERSDQTEARKGTVILPSCVHPAVRCIQGKNWWRSDKAALKETAFQAYKALYEFGLLNDNLLPLSQKPELQTQIIADLPAVVDVSEQYDPWVDLAHSWSSPDIHQHRITVRQNRVLMEDLSMALTVPALLPALGPLTLFWDKENTFTLSFATAKRVPVTSESIQQLRAATAMYLQATKRPVAKMANDFVALFGPDIPESELENWLSTNAGSDPALDVYSLRNDNPLSMGIVRDQMRYNKPLIFKRWLVSEQDVSIVELECDPFPRRRNLLSRQTLAGDLDNGIDGDDAPTPRVRIVSAHQCTIDKLPFSQSIFGSFISSIIETLEVALIATKLCNTILESVHFSSIRHVITAITAPSACAETDYQRYEFFGDSVLKFTVSCQLFFQHPNWHEGYLSENRDQIVQNPRLARAALDAGLDAFIINRRFAPRKWSAPLISERIKATCTQRKMSTKVLADVVEALIGAAYVDSGMETAQTVIRRFLPSVDLATLDTESIQRQSRPEASHLMNRKLPEHVGHHFDNESLLVEALTHPSCDYDPTTQSYQRLEFLGDAVLDIIVVTALSKHALEIPQGEMTMIKAACVNANLLAFFCMDFTISSPTTDVAETTTNKFEITPVEQHFALWNFLRCRDQVLELNRDASLSRYSVLRTQIAEALLSDSDYPWLLLSQINAEKFFSDIIESILGAIFVDSNGDLSACESFVEKIGLLPYLRRVLDDRVNVVHPKNAAQRMAKLNVLFDVKRVKAGCETGEDGDDEVDSDDVAGIRYRCSATLNSVQVAVEEGLSREEAEVRAANSVVALLRERS</sequence>
<dbReference type="FunFam" id="3.40.50.300:FF:001669">
    <property type="entry name" value="Dicer-like protein 1"/>
    <property type="match status" value="1"/>
</dbReference>
<dbReference type="GO" id="GO:0005634">
    <property type="term" value="C:nucleus"/>
    <property type="evidence" value="ECO:0007669"/>
    <property type="project" value="TreeGrafter"/>
</dbReference>
<evidence type="ECO:0000256" key="14">
    <source>
        <dbReference type="ARBA" id="ARBA00025403"/>
    </source>
</evidence>
<dbReference type="GO" id="GO:0004525">
    <property type="term" value="F:ribonuclease III activity"/>
    <property type="evidence" value="ECO:0007669"/>
    <property type="project" value="InterPro"/>
</dbReference>
<reference evidence="20" key="1">
    <citation type="submission" date="2017-02" db="EMBL/GenBank/DDBJ databases">
        <authorList>
            <person name="Tafer H."/>
            <person name="Lopandic K."/>
        </authorList>
    </citation>
    <scope>NUCLEOTIDE SEQUENCE [LARGE SCALE GENOMIC DNA]</scope>
    <source>
        <strain evidence="20">CBS 366.77</strain>
    </source>
</reference>
<evidence type="ECO:0000256" key="3">
    <source>
        <dbReference type="ARBA" id="ARBA00022721"/>
    </source>
</evidence>
<comment type="caution">
    <text evidence="19">The sequence shown here is derived from an EMBL/GenBank/DDBJ whole genome shotgun (WGS) entry which is preliminary data.</text>
</comment>
<dbReference type="CDD" id="cd18802">
    <property type="entry name" value="SF2_C_dicer"/>
    <property type="match status" value="1"/>
</dbReference>
<protein>
    <recommendedName>
        <fullName evidence="21">Dicer-like protein 2</fullName>
    </recommendedName>
</protein>
<comment type="cofactor">
    <cofactor evidence="1">
        <name>Mn(2+)</name>
        <dbReference type="ChEBI" id="CHEBI:29035"/>
    </cofactor>
</comment>
<dbReference type="GO" id="GO:0003723">
    <property type="term" value="F:RNA binding"/>
    <property type="evidence" value="ECO:0007669"/>
    <property type="project" value="UniProtKB-UniRule"/>
</dbReference>
<keyword evidence="11 15" id="KW-0694">RNA-binding</keyword>
<evidence type="ECO:0000313" key="19">
    <source>
        <dbReference type="EMBL" id="RJE25752.1"/>
    </source>
</evidence>
<dbReference type="PROSITE" id="PS51327">
    <property type="entry name" value="DICER_DSRBF"/>
    <property type="match status" value="1"/>
</dbReference>
<dbReference type="GO" id="GO:0005524">
    <property type="term" value="F:ATP binding"/>
    <property type="evidence" value="ECO:0007669"/>
    <property type="project" value="UniProtKB-KW"/>
</dbReference>
<dbReference type="PROSITE" id="PS00517">
    <property type="entry name" value="RNASE_3_1"/>
    <property type="match status" value="1"/>
</dbReference>
<dbReference type="InterPro" id="IPR036389">
    <property type="entry name" value="RNase_III_sf"/>
</dbReference>
<evidence type="ECO:0008006" key="21">
    <source>
        <dbReference type="Google" id="ProtNLM"/>
    </source>
</evidence>
<dbReference type="GO" id="GO:0051607">
    <property type="term" value="P:defense response to virus"/>
    <property type="evidence" value="ECO:0007669"/>
    <property type="project" value="UniProtKB-KW"/>
</dbReference>
<dbReference type="Pfam" id="PF00271">
    <property type="entry name" value="Helicase_C"/>
    <property type="match status" value="1"/>
</dbReference>
<dbReference type="FunFam" id="1.10.1520.10:FF:000032">
    <property type="entry name" value="Dicer-like protein 2"/>
    <property type="match status" value="1"/>
</dbReference>
<dbReference type="OrthoDB" id="416741at2759"/>
<dbReference type="InterPro" id="IPR038248">
    <property type="entry name" value="Dicer_dimer_sf"/>
</dbReference>
<proteinExistence type="predicted"/>
<dbReference type="GO" id="GO:0050688">
    <property type="term" value="P:regulation of defense response to virus"/>
    <property type="evidence" value="ECO:0007669"/>
    <property type="project" value="UniProtKB-KW"/>
</dbReference>
<evidence type="ECO:0000256" key="6">
    <source>
        <dbReference type="ARBA" id="ARBA00022741"/>
    </source>
</evidence>
<keyword evidence="3" id="KW-0930">Antiviral protein</keyword>
<dbReference type="Pfam" id="PF03368">
    <property type="entry name" value="Dicer_dimer"/>
    <property type="match status" value="1"/>
</dbReference>
<keyword evidence="5" id="KW-0677">Repeat</keyword>
<evidence type="ECO:0000256" key="12">
    <source>
        <dbReference type="ARBA" id="ARBA00023118"/>
    </source>
</evidence>
<organism evidence="19 20">
    <name type="scientific">Aspergillus sclerotialis</name>
    <dbReference type="NCBI Taxonomy" id="2070753"/>
    <lineage>
        <taxon>Eukaryota</taxon>
        <taxon>Fungi</taxon>
        <taxon>Dikarya</taxon>
        <taxon>Ascomycota</taxon>
        <taxon>Pezizomycotina</taxon>
        <taxon>Eurotiomycetes</taxon>
        <taxon>Eurotiomycetidae</taxon>
        <taxon>Eurotiales</taxon>
        <taxon>Aspergillaceae</taxon>
        <taxon>Aspergillus</taxon>
        <taxon>Aspergillus subgen. Polypaecilum</taxon>
    </lineage>
</organism>
<dbReference type="GO" id="GO:0005737">
    <property type="term" value="C:cytoplasm"/>
    <property type="evidence" value="ECO:0007669"/>
    <property type="project" value="TreeGrafter"/>
</dbReference>
<dbReference type="GO" id="GO:0046872">
    <property type="term" value="F:metal ion binding"/>
    <property type="evidence" value="ECO:0007669"/>
    <property type="project" value="UniProtKB-KW"/>
</dbReference>
<dbReference type="InterPro" id="IPR005034">
    <property type="entry name" value="Dicer_dimerisation"/>
</dbReference>
<dbReference type="EMBL" id="MVGC01000039">
    <property type="protein sequence ID" value="RJE25752.1"/>
    <property type="molecule type" value="Genomic_DNA"/>
</dbReference>
<evidence type="ECO:0000256" key="9">
    <source>
        <dbReference type="ARBA" id="ARBA00022840"/>
    </source>
</evidence>
<dbReference type="Gene3D" id="3.30.160.380">
    <property type="entry name" value="Dicer dimerisation domain"/>
    <property type="match status" value="1"/>
</dbReference>
<dbReference type="SUPFAM" id="SSF52540">
    <property type="entry name" value="P-loop containing nucleoside triphosphate hydrolases"/>
    <property type="match status" value="1"/>
</dbReference>
<dbReference type="PANTHER" id="PTHR14950">
    <property type="entry name" value="DICER-RELATED"/>
    <property type="match status" value="1"/>
</dbReference>
<keyword evidence="7" id="KW-0378">Hydrolase</keyword>
<dbReference type="STRING" id="2070753.A0A3A2ZRG2"/>
<keyword evidence="12" id="KW-0051">Antiviral defense</keyword>
<dbReference type="CDD" id="cd00593">
    <property type="entry name" value="RIBOc"/>
    <property type="match status" value="2"/>
</dbReference>
<keyword evidence="9" id="KW-0067">ATP-binding</keyword>
<evidence type="ECO:0000256" key="8">
    <source>
        <dbReference type="ARBA" id="ARBA00022806"/>
    </source>
</evidence>
<evidence type="ECO:0000259" key="17">
    <source>
        <dbReference type="PROSITE" id="PS51194"/>
    </source>
</evidence>
<comment type="function">
    <text evidence="14">Dicer-like endonuclease involved in cleaving double-stranded RNA in the RNA interference (RNAi) pathway. Produces 21 to 25 bp dsRNAs (siRNAs) which target the selective destruction of homologous RNAs leading to sequence-specific suppression of gene expression, called post-transcriptional gene silencing (PTGS). Part of a broad host defense response against viral infection and transposons.</text>
</comment>
<accession>A0A3A2ZRG2</accession>
<dbReference type="SUPFAM" id="SSF69065">
    <property type="entry name" value="RNase III domain-like"/>
    <property type="match status" value="2"/>
</dbReference>
<comment type="cofactor">
    <cofactor evidence="2">
        <name>Mg(2+)</name>
        <dbReference type="ChEBI" id="CHEBI:18420"/>
    </cofactor>
</comment>
<evidence type="ECO:0000256" key="1">
    <source>
        <dbReference type="ARBA" id="ARBA00001936"/>
    </source>
</evidence>
<feature type="domain" description="RNase III" evidence="16">
    <location>
        <begin position="894"/>
        <end position="1077"/>
    </location>
</feature>
<dbReference type="InterPro" id="IPR000999">
    <property type="entry name" value="RNase_III_dom"/>
</dbReference>
<dbReference type="SMART" id="SM00490">
    <property type="entry name" value="HELICc"/>
    <property type="match status" value="1"/>
</dbReference>
<dbReference type="PANTHER" id="PTHR14950:SF37">
    <property type="entry name" value="ENDORIBONUCLEASE DICER"/>
    <property type="match status" value="1"/>
</dbReference>
<dbReference type="InterPro" id="IPR001650">
    <property type="entry name" value="Helicase_C-like"/>
</dbReference>
<keyword evidence="8" id="KW-0347">Helicase</keyword>
<feature type="domain" description="Helicase C-terminal" evidence="17">
    <location>
        <begin position="170"/>
        <end position="341"/>
    </location>
</feature>
<evidence type="ECO:0000256" key="11">
    <source>
        <dbReference type="ARBA" id="ARBA00022884"/>
    </source>
</evidence>
<evidence type="ECO:0000256" key="7">
    <source>
        <dbReference type="ARBA" id="ARBA00022801"/>
    </source>
</evidence>
<keyword evidence="13" id="KW-0464">Manganese</keyword>
<dbReference type="GO" id="GO:0030422">
    <property type="term" value="P:siRNA processing"/>
    <property type="evidence" value="ECO:0007669"/>
    <property type="project" value="TreeGrafter"/>
</dbReference>
<keyword evidence="10" id="KW-0460">Magnesium</keyword>
<evidence type="ECO:0000256" key="2">
    <source>
        <dbReference type="ARBA" id="ARBA00001946"/>
    </source>
</evidence>
<evidence type="ECO:0000259" key="18">
    <source>
        <dbReference type="PROSITE" id="PS51327"/>
    </source>
</evidence>
<dbReference type="Gene3D" id="1.10.1520.10">
    <property type="entry name" value="Ribonuclease III domain"/>
    <property type="match status" value="2"/>
</dbReference>
<dbReference type="Pfam" id="PF00636">
    <property type="entry name" value="Ribonuclease_3"/>
    <property type="match status" value="2"/>
</dbReference>
<dbReference type="SMART" id="SM00535">
    <property type="entry name" value="RIBOc"/>
    <property type="match status" value="2"/>
</dbReference>
<evidence type="ECO:0000259" key="16">
    <source>
        <dbReference type="PROSITE" id="PS50142"/>
    </source>
</evidence>
<dbReference type="Gene3D" id="3.40.50.300">
    <property type="entry name" value="P-loop containing nucleotide triphosphate hydrolases"/>
    <property type="match status" value="1"/>
</dbReference>
<evidence type="ECO:0000313" key="20">
    <source>
        <dbReference type="Proteomes" id="UP000266188"/>
    </source>
</evidence>
<feature type="domain" description="Dicer dsRNA-binding fold" evidence="18">
    <location>
        <begin position="362"/>
        <end position="457"/>
    </location>
</feature>
<dbReference type="PROSITE" id="PS50142">
    <property type="entry name" value="RNASE_3_2"/>
    <property type="match status" value="2"/>
</dbReference>
<evidence type="ECO:0000256" key="5">
    <source>
        <dbReference type="ARBA" id="ARBA00022737"/>
    </source>
</evidence>
<evidence type="ECO:0000256" key="4">
    <source>
        <dbReference type="ARBA" id="ARBA00022723"/>
    </source>
</evidence>
<evidence type="ECO:0000256" key="10">
    <source>
        <dbReference type="ARBA" id="ARBA00022842"/>
    </source>
</evidence>
<keyword evidence="20" id="KW-1185">Reference proteome</keyword>
<keyword evidence="4" id="KW-0479">Metal-binding</keyword>
<evidence type="ECO:0000256" key="13">
    <source>
        <dbReference type="ARBA" id="ARBA00023211"/>
    </source>
</evidence>